<accession>A0AA37SMS8</accession>
<evidence type="ECO:0000313" key="2">
    <source>
        <dbReference type="Proteomes" id="UP001156666"/>
    </source>
</evidence>
<name>A0AA37SMS8_9BACT</name>
<comment type="caution">
    <text evidence="1">The sequence shown here is derived from an EMBL/GenBank/DDBJ whole genome shotgun (WGS) entry which is preliminary data.</text>
</comment>
<dbReference type="SUPFAM" id="SSF53067">
    <property type="entry name" value="Actin-like ATPase domain"/>
    <property type="match status" value="1"/>
</dbReference>
<gene>
    <name evidence="1" type="ORF">GCM10007940_04940</name>
</gene>
<evidence type="ECO:0000313" key="1">
    <source>
        <dbReference type="EMBL" id="GLR15879.1"/>
    </source>
</evidence>
<dbReference type="EMBL" id="BSOH01000001">
    <property type="protein sequence ID" value="GLR15879.1"/>
    <property type="molecule type" value="Genomic_DNA"/>
</dbReference>
<dbReference type="RefSeq" id="WP_235294542.1">
    <property type="nucleotide sequence ID" value="NZ_BSOH01000001.1"/>
</dbReference>
<dbReference type="AlphaFoldDB" id="A0AA37SMS8"/>
<dbReference type="InterPro" id="IPR009216">
    <property type="entry name" value="Virulence_factor_SrfB"/>
</dbReference>
<organism evidence="1 2">
    <name type="scientific">Portibacter lacus</name>
    <dbReference type="NCBI Taxonomy" id="1099794"/>
    <lineage>
        <taxon>Bacteria</taxon>
        <taxon>Pseudomonadati</taxon>
        <taxon>Bacteroidota</taxon>
        <taxon>Saprospiria</taxon>
        <taxon>Saprospirales</taxon>
        <taxon>Haliscomenobacteraceae</taxon>
        <taxon>Portibacter</taxon>
    </lineage>
</organism>
<dbReference type="InterPro" id="IPR043129">
    <property type="entry name" value="ATPase_NBD"/>
</dbReference>
<evidence type="ECO:0008006" key="3">
    <source>
        <dbReference type="Google" id="ProtNLM"/>
    </source>
</evidence>
<dbReference type="Pfam" id="PF07520">
    <property type="entry name" value="SrfB"/>
    <property type="match status" value="1"/>
</dbReference>
<proteinExistence type="predicted"/>
<sequence>MNIIANTGIQIINFEIDIDPNADITRGLKFYEYFDTDELKVNLEFAHYFPELDKYVSRQSLFINGYIDTEGNVDKEPDINDLKEINPETEVFSIVDIENTISSLVDKWIPVPLFEKDNSGISIFGPSNWARILLSKKSQNAVDKRYSVTLAIDTTSIHAPTTKDHFKPYFEVEDQFKKFELCGRQEMLLDFCSEQKDCEWVHDYILRETLGSEDNIPQDFPAMKYLGEYIYLLHYLQKLGNFPEVILYPNRGESINIDLVLDIGNSRTCGLLYDNETAEKPFSKVKKLEIQNLTNPIKKSDDPFSMRLAFSKADFGGFGPSTGQFTWPSILRVGSEAQSLIYNSTTGIDIGKNTITNHSSPKRYLWDDKMSDVEWEYCLTDPDADNRSIFIEGVSDQFNSDGTFSKDSDFGLRTSYSKRSLMTFVFLEILAHATVQINSYQFRKDHGSIAIPRKLHRIVVTCPTAMVREEQRILRTAAKEASIVLQRYIDDSYKSSFDEDTFTHNVQIVPSLRDFMPTRGGDVPIKVDWPYDEATCNQMVFMYGEVSNRYLNDADKFFNLYGKKRYADEESNKKSITIASLDIGGGTTDLMICNYTYESEGKTILKPKPIYWESFNLAGDELLKTIVKDVILEGHIFDEELRGSIGVIQNHLLEKGISNVQERLNTFFGPDSNLINDEAKSIRRDFNVQISIPIALKYIELTQQKSRDFVMRFEDIFDNPKLQPNERILEAFEQHFGTSFKDIRWKFSRTRIDSIIEKVFEPMLKKIATLFFAHDCDFVLLAGKPTSLHKIEDLFLKFFPVSPDRIISLNKYRVGTWYPFADGNGYFQDQKSLVAVGAMVALLGDRLDKFIGFGFDLSILKDKLVSTANYIGAYDLRMKNVPKSSLTPIQHKSNLNIAGVPAFIGAKQLDTISYPSRVIFEIDFDDKAIRELIERRNGTGDASSSEVELYKSRIKSGMPLKLSITRDYRLNKENIKIESITNANGDELPAKLITLKLKTIAANNGYWLDNGAFVLSINPR</sequence>
<reference evidence="1" key="1">
    <citation type="journal article" date="2014" name="Int. J. Syst. Evol. Microbiol.">
        <title>Complete genome sequence of Corynebacterium casei LMG S-19264T (=DSM 44701T), isolated from a smear-ripened cheese.</title>
        <authorList>
            <consortium name="US DOE Joint Genome Institute (JGI-PGF)"/>
            <person name="Walter F."/>
            <person name="Albersmeier A."/>
            <person name="Kalinowski J."/>
            <person name="Ruckert C."/>
        </authorList>
    </citation>
    <scope>NUCLEOTIDE SEQUENCE</scope>
    <source>
        <strain evidence="1">NBRC 108769</strain>
    </source>
</reference>
<dbReference type="Proteomes" id="UP001156666">
    <property type="component" value="Unassembled WGS sequence"/>
</dbReference>
<reference evidence="1" key="2">
    <citation type="submission" date="2023-01" db="EMBL/GenBank/DDBJ databases">
        <title>Draft genome sequence of Portibacter lacus strain NBRC 108769.</title>
        <authorList>
            <person name="Sun Q."/>
            <person name="Mori K."/>
        </authorList>
    </citation>
    <scope>NUCLEOTIDE SEQUENCE</scope>
    <source>
        <strain evidence="1">NBRC 108769</strain>
    </source>
</reference>
<protein>
    <recommendedName>
        <fullName evidence="3">Virulence factor SrfB</fullName>
    </recommendedName>
</protein>
<keyword evidence="2" id="KW-1185">Reference proteome</keyword>